<protein>
    <recommendedName>
        <fullName evidence="2">Protein kinase domain-containing protein</fullName>
    </recommendedName>
</protein>
<sequence>MRRFMEDYIAIPERLPEERRAEVIQLQEKFTIILVKTFLVSLLNAFRDLTLMGVHSFDFNHMNNVLVSRDHRGVRLIDIDGIGRRGSEDYYLHDSVSEDSVDLHPPPGMPRKPSLDIDLVTVLPGAISKLLLGKGRGPAFVTNTGSQIWHSKPDEAREIIKKVLRENFFPHVLSEEERAKTDRYLSRVSDWFYNVYKRQDPWNTYTRDIYDAMRCVDHLPIN</sequence>
<organism evidence="1">
    <name type="scientific">Minutocellus polymorphus</name>
    <dbReference type="NCBI Taxonomy" id="265543"/>
    <lineage>
        <taxon>Eukaryota</taxon>
        <taxon>Sar</taxon>
        <taxon>Stramenopiles</taxon>
        <taxon>Ochrophyta</taxon>
        <taxon>Bacillariophyta</taxon>
        <taxon>Mediophyceae</taxon>
        <taxon>Cymatosirophycidae</taxon>
        <taxon>Cymatosirales</taxon>
        <taxon>Cymatosiraceae</taxon>
        <taxon>Minutocellus</taxon>
    </lineage>
</organism>
<proteinExistence type="predicted"/>
<dbReference type="EMBL" id="HBEJ01001168">
    <property type="protein sequence ID" value="CAD8359960.1"/>
    <property type="molecule type" value="Transcribed_RNA"/>
</dbReference>
<reference evidence="1" key="1">
    <citation type="submission" date="2021-01" db="EMBL/GenBank/DDBJ databases">
        <authorList>
            <person name="Corre E."/>
            <person name="Pelletier E."/>
            <person name="Niang G."/>
            <person name="Scheremetjew M."/>
            <person name="Finn R."/>
            <person name="Kale V."/>
            <person name="Holt S."/>
            <person name="Cochrane G."/>
            <person name="Meng A."/>
            <person name="Brown T."/>
            <person name="Cohen L."/>
        </authorList>
    </citation>
    <scope>NUCLEOTIDE SEQUENCE</scope>
    <source>
        <strain evidence="1">CCMP3303</strain>
    </source>
</reference>
<gene>
    <name evidence="1" type="ORF">MPOL1434_LOCUS722</name>
</gene>
<name>A0A7S0FHH9_9STRA</name>
<evidence type="ECO:0008006" key="2">
    <source>
        <dbReference type="Google" id="ProtNLM"/>
    </source>
</evidence>
<accession>A0A7S0FHH9</accession>
<dbReference type="AlphaFoldDB" id="A0A7S0FHH9"/>
<evidence type="ECO:0000313" key="1">
    <source>
        <dbReference type="EMBL" id="CAD8359960.1"/>
    </source>
</evidence>